<dbReference type="RefSeq" id="WP_109892584.1">
    <property type="nucleotide sequence ID" value="NZ_CP029550.1"/>
</dbReference>
<accession>A0A2U8WAG1</accession>
<feature type="region of interest" description="Disordered" evidence="1">
    <location>
        <begin position="24"/>
        <end position="84"/>
    </location>
</feature>
<feature type="signal peptide" evidence="2">
    <location>
        <begin position="1"/>
        <end position="23"/>
    </location>
</feature>
<proteinExistence type="predicted"/>
<sequence length="84" mass="8481">MTRMPAIVLAAGILAAAAAPALAVDGHGNASNPERTVPNTGNVSGGPTHRDDPRVREAEEAGKDGKPAHRANDGHAHGHGHDGK</sequence>
<dbReference type="OrthoDB" id="8000036at2"/>
<evidence type="ECO:0000313" key="4">
    <source>
        <dbReference type="Proteomes" id="UP000245926"/>
    </source>
</evidence>
<feature type="compositionally biased region" description="Polar residues" evidence="1">
    <location>
        <begin position="29"/>
        <end position="42"/>
    </location>
</feature>
<evidence type="ECO:0000256" key="2">
    <source>
        <dbReference type="SAM" id="SignalP"/>
    </source>
</evidence>
<keyword evidence="4" id="KW-1185">Reference proteome</keyword>
<evidence type="ECO:0000256" key="1">
    <source>
        <dbReference type="SAM" id="MobiDB-lite"/>
    </source>
</evidence>
<evidence type="ECO:0000313" key="3">
    <source>
        <dbReference type="EMBL" id="AWN42571.1"/>
    </source>
</evidence>
<dbReference type="KEGG" id="mets:DK389_21270"/>
<gene>
    <name evidence="3" type="ORF">DK389_21270</name>
</gene>
<dbReference type="Proteomes" id="UP000245926">
    <property type="component" value="Chromosome"/>
</dbReference>
<reference evidence="4" key="1">
    <citation type="submission" date="2018-05" db="EMBL/GenBank/DDBJ databases">
        <title>Complete Genome Sequence of Methylobacterium sp. 17SD2-17.</title>
        <authorList>
            <person name="Srinivasan S."/>
        </authorList>
    </citation>
    <scope>NUCLEOTIDE SEQUENCE [LARGE SCALE GENOMIC DNA]</scope>
    <source>
        <strain evidence="4">17SD2-17</strain>
    </source>
</reference>
<keyword evidence="2" id="KW-0732">Signal</keyword>
<feature type="chain" id="PRO_5016070574" evidence="2">
    <location>
        <begin position="24"/>
        <end position="84"/>
    </location>
</feature>
<feature type="compositionally biased region" description="Basic and acidic residues" evidence="1">
    <location>
        <begin position="48"/>
        <end position="84"/>
    </location>
</feature>
<name>A0A2U8WAG1_9HYPH</name>
<dbReference type="EMBL" id="CP029550">
    <property type="protein sequence ID" value="AWN42571.1"/>
    <property type="molecule type" value="Genomic_DNA"/>
</dbReference>
<protein>
    <submittedName>
        <fullName evidence="3">Uncharacterized protein</fullName>
    </submittedName>
</protein>
<dbReference type="AlphaFoldDB" id="A0A2U8WAG1"/>
<organism evidence="3 4">
    <name type="scientific">Methylobacterium durans</name>
    <dbReference type="NCBI Taxonomy" id="2202825"/>
    <lineage>
        <taxon>Bacteria</taxon>
        <taxon>Pseudomonadati</taxon>
        <taxon>Pseudomonadota</taxon>
        <taxon>Alphaproteobacteria</taxon>
        <taxon>Hyphomicrobiales</taxon>
        <taxon>Methylobacteriaceae</taxon>
        <taxon>Methylobacterium</taxon>
    </lineage>
</organism>